<evidence type="ECO:0000313" key="2">
    <source>
        <dbReference type="EMBL" id="NMM48210.1"/>
    </source>
</evidence>
<dbReference type="InterPro" id="IPR029063">
    <property type="entry name" value="SAM-dependent_MTases_sf"/>
</dbReference>
<dbReference type="InterPro" id="IPR006342">
    <property type="entry name" value="FkbM_mtfrase"/>
</dbReference>
<evidence type="ECO:0000259" key="1">
    <source>
        <dbReference type="Pfam" id="PF05050"/>
    </source>
</evidence>
<dbReference type="GO" id="GO:0032259">
    <property type="term" value="P:methylation"/>
    <property type="evidence" value="ECO:0007669"/>
    <property type="project" value="UniProtKB-KW"/>
</dbReference>
<evidence type="ECO:0000313" key="3">
    <source>
        <dbReference type="Proteomes" id="UP000559010"/>
    </source>
</evidence>
<sequence>MFNSFKEILKRSLNSRSTPFSKSMPELVRLYFLSYLNKKNEKPVVVKFRGLNVVSPNYPLFINLINEIFYQEVYANEIQVDTPLIIDAGSNIGISILYFKSRYPDSEIIGIEPDPQNFNMLKENVSINGFENIKLINCALGSSKGETVLYKEGGNPYLNPSILKVCDVDQGVKVRLESLTDIISNRDVDLLKMDIEGAEMIVLKDIIMSGAINKVNSFVLETHPDNGVSSEEVKSLLIKSGFEVSVNPLNKNIINAKRIYLP</sequence>
<organism evidence="2 3">
    <name type="scientific">Marinigracilibium pacificum</name>
    <dbReference type="NCBI Taxonomy" id="2729599"/>
    <lineage>
        <taxon>Bacteria</taxon>
        <taxon>Pseudomonadati</taxon>
        <taxon>Bacteroidota</taxon>
        <taxon>Cytophagia</taxon>
        <taxon>Cytophagales</taxon>
        <taxon>Flammeovirgaceae</taxon>
        <taxon>Marinigracilibium</taxon>
    </lineage>
</organism>
<comment type="caution">
    <text evidence="2">The sequence shown here is derived from an EMBL/GenBank/DDBJ whole genome shotgun (WGS) entry which is preliminary data.</text>
</comment>
<proteinExistence type="predicted"/>
<dbReference type="Pfam" id="PF05050">
    <property type="entry name" value="Methyltransf_21"/>
    <property type="match status" value="1"/>
</dbReference>
<keyword evidence="2" id="KW-0808">Transferase</keyword>
<protein>
    <submittedName>
        <fullName evidence="2">FkbM family methyltransferase</fullName>
    </submittedName>
</protein>
<dbReference type="CDD" id="cd02440">
    <property type="entry name" value="AdoMet_MTases"/>
    <property type="match status" value="1"/>
</dbReference>
<dbReference type="NCBIfam" id="TIGR01444">
    <property type="entry name" value="fkbM_fam"/>
    <property type="match status" value="1"/>
</dbReference>
<reference evidence="2 3" key="1">
    <citation type="submission" date="2020-04" db="EMBL/GenBank/DDBJ databases">
        <title>Flammeovirgaceae bacterium KN852 isolated from deep sea.</title>
        <authorList>
            <person name="Zhang D.-C."/>
        </authorList>
    </citation>
    <scope>NUCLEOTIDE SEQUENCE [LARGE SCALE GENOMIC DNA]</scope>
    <source>
        <strain evidence="2 3">KN852</strain>
    </source>
</reference>
<dbReference type="AlphaFoldDB" id="A0A848J0Y4"/>
<dbReference type="RefSeq" id="WP_169679664.1">
    <property type="nucleotide sequence ID" value="NZ_JABBNU010000004.1"/>
</dbReference>
<accession>A0A848J0Y4</accession>
<dbReference type="GO" id="GO:0008168">
    <property type="term" value="F:methyltransferase activity"/>
    <property type="evidence" value="ECO:0007669"/>
    <property type="project" value="UniProtKB-KW"/>
</dbReference>
<dbReference type="SUPFAM" id="SSF53335">
    <property type="entry name" value="S-adenosyl-L-methionine-dependent methyltransferases"/>
    <property type="match status" value="1"/>
</dbReference>
<dbReference type="PANTHER" id="PTHR34203:SF15">
    <property type="entry name" value="SLL1173 PROTEIN"/>
    <property type="match status" value="1"/>
</dbReference>
<dbReference type="Gene3D" id="3.40.50.150">
    <property type="entry name" value="Vaccinia Virus protein VP39"/>
    <property type="match status" value="1"/>
</dbReference>
<keyword evidence="3" id="KW-1185">Reference proteome</keyword>
<gene>
    <name evidence="2" type="ORF">HH304_07350</name>
</gene>
<dbReference type="Proteomes" id="UP000559010">
    <property type="component" value="Unassembled WGS sequence"/>
</dbReference>
<dbReference type="EMBL" id="JABBNU010000004">
    <property type="protein sequence ID" value="NMM48210.1"/>
    <property type="molecule type" value="Genomic_DNA"/>
</dbReference>
<name>A0A848J0Y4_9BACT</name>
<keyword evidence="2" id="KW-0489">Methyltransferase</keyword>
<dbReference type="InterPro" id="IPR052514">
    <property type="entry name" value="SAM-dependent_MTase"/>
</dbReference>
<dbReference type="PANTHER" id="PTHR34203">
    <property type="entry name" value="METHYLTRANSFERASE, FKBM FAMILY PROTEIN"/>
    <property type="match status" value="1"/>
</dbReference>
<feature type="domain" description="Methyltransferase FkbM" evidence="1">
    <location>
        <begin position="87"/>
        <end position="242"/>
    </location>
</feature>